<evidence type="ECO:0000256" key="1">
    <source>
        <dbReference type="SAM" id="MobiDB-lite"/>
    </source>
</evidence>
<protein>
    <recommendedName>
        <fullName evidence="2">Retroviral polymerase SH3-like domain-containing protein</fullName>
    </recommendedName>
</protein>
<feature type="domain" description="Retroviral polymerase SH3-like" evidence="2">
    <location>
        <begin position="436"/>
        <end position="484"/>
    </location>
</feature>
<dbReference type="EMBL" id="NBSK02000009">
    <property type="protein sequence ID" value="KAJ0187750.1"/>
    <property type="molecule type" value="Genomic_DNA"/>
</dbReference>
<dbReference type="AlphaFoldDB" id="A0A9R1WRZ1"/>
<dbReference type="PANTHER" id="PTHR42648">
    <property type="entry name" value="TRANSPOSASE, PUTATIVE-RELATED"/>
    <property type="match status" value="1"/>
</dbReference>
<dbReference type="PANTHER" id="PTHR42648:SF32">
    <property type="entry name" value="RIBONUCLEASE H-LIKE DOMAIN, GAG-PRE-INTEGRASE DOMAIN PROTEIN-RELATED"/>
    <property type="match status" value="1"/>
</dbReference>
<reference evidence="3 4" key="1">
    <citation type="journal article" date="2017" name="Nat. Commun.">
        <title>Genome assembly with in vitro proximity ligation data and whole-genome triplication in lettuce.</title>
        <authorList>
            <person name="Reyes-Chin-Wo S."/>
            <person name="Wang Z."/>
            <person name="Yang X."/>
            <person name="Kozik A."/>
            <person name="Arikit S."/>
            <person name="Song C."/>
            <person name="Xia L."/>
            <person name="Froenicke L."/>
            <person name="Lavelle D.O."/>
            <person name="Truco M.J."/>
            <person name="Xia R."/>
            <person name="Zhu S."/>
            <person name="Xu C."/>
            <person name="Xu H."/>
            <person name="Xu X."/>
            <person name="Cox K."/>
            <person name="Korf I."/>
            <person name="Meyers B.C."/>
            <person name="Michelmore R.W."/>
        </authorList>
    </citation>
    <scope>NUCLEOTIDE SEQUENCE [LARGE SCALE GENOMIC DNA]</scope>
    <source>
        <strain evidence="4">cv. Salinas</strain>
        <tissue evidence="3">Seedlings</tissue>
    </source>
</reference>
<keyword evidence="4" id="KW-1185">Reference proteome</keyword>
<evidence type="ECO:0000313" key="3">
    <source>
        <dbReference type="EMBL" id="KAJ0187750.1"/>
    </source>
</evidence>
<name>A0A9R1WRZ1_LACSA</name>
<dbReference type="InterPro" id="IPR039537">
    <property type="entry name" value="Retrotran_Ty1/copia-like"/>
</dbReference>
<evidence type="ECO:0000313" key="4">
    <source>
        <dbReference type="Proteomes" id="UP000235145"/>
    </source>
</evidence>
<gene>
    <name evidence="3" type="ORF">LSAT_V11C900484110</name>
</gene>
<dbReference type="InterPro" id="IPR057670">
    <property type="entry name" value="SH3_retrovirus"/>
</dbReference>
<evidence type="ECO:0000259" key="2">
    <source>
        <dbReference type="Pfam" id="PF25597"/>
    </source>
</evidence>
<dbReference type="Pfam" id="PF25597">
    <property type="entry name" value="SH3_retrovirus"/>
    <property type="match status" value="1"/>
</dbReference>
<organism evidence="3 4">
    <name type="scientific">Lactuca sativa</name>
    <name type="common">Garden lettuce</name>
    <dbReference type="NCBI Taxonomy" id="4236"/>
    <lineage>
        <taxon>Eukaryota</taxon>
        <taxon>Viridiplantae</taxon>
        <taxon>Streptophyta</taxon>
        <taxon>Embryophyta</taxon>
        <taxon>Tracheophyta</taxon>
        <taxon>Spermatophyta</taxon>
        <taxon>Magnoliopsida</taxon>
        <taxon>eudicotyledons</taxon>
        <taxon>Gunneridae</taxon>
        <taxon>Pentapetalae</taxon>
        <taxon>asterids</taxon>
        <taxon>campanulids</taxon>
        <taxon>Asterales</taxon>
        <taxon>Asteraceae</taxon>
        <taxon>Cichorioideae</taxon>
        <taxon>Cichorieae</taxon>
        <taxon>Lactucinae</taxon>
        <taxon>Lactuca</taxon>
    </lineage>
</organism>
<accession>A0A9R1WRZ1</accession>
<comment type="caution">
    <text evidence="3">The sequence shown here is derived from an EMBL/GenBank/DDBJ whole genome shotgun (WGS) entry which is preliminary data.</text>
</comment>
<dbReference type="Proteomes" id="UP000235145">
    <property type="component" value="Unassembled WGS sequence"/>
</dbReference>
<sequence>MLSINENRSFLAEILGMSLNDGASDSKLKGKYVPGYNKEEKRMLNLYVKARIAIGNSLPFSVYCLVQNGSTAQEMMTTLSFTFEKENSSEDEVKCLMARVVESHADTSHDNIGTLNFSVSNSKLEDLSNPSTPDNSSKDHESHNKIQNLKRNQNRMLKERILALKFVIDVVMALTKSTSALLKKNIARDDNIMTRNDKWIKKAYLVFRQRLLNIYDMIKVSPKRFHKEGWSVSYIWRYWQWSYKGIWIHQMQLCCFQECLICESIIVLTNRQNDIYVLDMFFGDNSLHRCFFSHAQSHLNWLWNKRLSHLNFKNISRIEGNHVVRGIPKMQFEVLYDHKVRQLRIDHGTEFRKFSLKDLNNYLELFNSYNSPTKCYCRISKPGRTMVVEVGLSLSFWAEAVNIASYTQEWSIIVKCHGKTAYELLNGRKPDIFYFHRSKFEAKFDEGVFLGYSSVSKAFRLFNLSRQIVEETIHVTFDEDSFIHDQVDHPSSILNELTYSPSDPFPKLLSVDPIVPNVDQLIRCQPIFEDKLVVPEEVESSNQEVSAYSNTNEISNSRILREHSKSQIIGDDSHSQRIISNFCMFVNFVSMIELKYIFDAMKEVDWIKSMQDELNELERHRV</sequence>
<feature type="compositionally biased region" description="Polar residues" evidence="1">
    <location>
        <begin position="124"/>
        <end position="135"/>
    </location>
</feature>
<proteinExistence type="predicted"/>
<feature type="region of interest" description="Disordered" evidence="1">
    <location>
        <begin position="124"/>
        <end position="150"/>
    </location>
</feature>